<sequence length="386" mass="38067">MPVPFSRRRPRAFAALAAAVLAGTALGGLALVVPAASAVPGDPTSISLSGPGSDFGAVKTGTTVTRTLTLLNDGTGAIMVDPAPLSALAAPFTLVSTTLDSMDFIEAGTSRTFTVKYTAPAVGTDSMQIVTLTAKNIDGVSPSSTLPIKFAGRSLATDRSFFVVTGPDGAAKADFGTTPMGTAVDRALTITVQGIDDLSFSIADISIADGSGAPLTSVAVGASDFGVGTKYKPGQSASFTLRFTPAATGPVTGTVTVAGRQMNGDPEAPNVVVQVPITAFVEAAVDPEPTPTPTPTDAPTPGPTTTPATPTPGSTTPTTGGSGGSGTGSQSSGTASSGSTTGVASRATSSLAQTGAEATIPAVIVAAGFLAAGLLALQIVRRRRRA</sequence>
<evidence type="ECO:0000259" key="7">
    <source>
        <dbReference type="PROSITE" id="PS50847"/>
    </source>
</evidence>
<evidence type="ECO:0000256" key="4">
    <source>
        <dbReference type="ARBA" id="ARBA00023088"/>
    </source>
</evidence>
<organism evidence="8 9">
    <name type="scientific">Herbiconiux moechotypicola</name>
    <dbReference type="NCBI Taxonomy" id="637393"/>
    <lineage>
        <taxon>Bacteria</taxon>
        <taxon>Bacillati</taxon>
        <taxon>Actinomycetota</taxon>
        <taxon>Actinomycetes</taxon>
        <taxon>Micrococcales</taxon>
        <taxon>Microbacteriaceae</taxon>
        <taxon>Herbiconiux</taxon>
    </lineage>
</organism>
<keyword evidence="9" id="KW-1185">Reference proteome</keyword>
<feature type="compositionally biased region" description="Low complexity" evidence="5">
    <location>
        <begin position="305"/>
        <end position="319"/>
    </location>
</feature>
<comment type="caution">
    <text evidence="8">The sequence shown here is derived from an EMBL/GenBank/DDBJ whole genome shotgun (WGS) entry which is preliminary data.</text>
</comment>
<evidence type="ECO:0000313" key="9">
    <source>
        <dbReference type="Proteomes" id="UP001500929"/>
    </source>
</evidence>
<dbReference type="InterPro" id="IPR013783">
    <property type="entry name" value="Ig-like_fold"/>
</dbReference>
<keyword evidence="1" id="KW-0134">Cell wall</keyword>
<keyword evidence="4" id="KW-0572">Peptidoglycan-anchor</keyword>
<dbReference type="Proteomes" id="UP001500929">
    <property type="component" value="Unassembled WGS sequence"/>
</dbReference>
<feature type="compositionally biased region" description="Pro residues" evidence="5">
    <location>
        <begin position="288"/>
        <end position="304"/>
    </location>
</feature>
<dbReference type="InterPro" id="IPR019931">
    <property type="entry name" value="LPXTG_anchor"/>
</dbReference>
<evidence type="ECO:0000256" key="6">
    <source>
        <dbReference type="SAM" id="Phobius"/>
    </source>
</evidence>
<keyword evidence="6" id="KW-0472">Membrane</keyword>
<feature type="region of interest" description="Disordered" evidence="5">
    <location>
        <begin position="285"/>
        <end position="342"/>
    </location>
</feature>
<keyword evidence="3" id="KW-0732">Signal</keyword>
<keyword evidence="6" id="KW-0812">Transmembrane</keyword>
<name>A0ABN3DBH7_9MICO</name>
<gene>
    <name evidence="8" type="ORF">GCM10009851_08010</name>
</gene>
<feature type="compositionally biased region" description="Low complexity" evidence="5">
    <location>
        <begin position="328"/>
        <end position="342"/>
    </location>
</feature>
<evidence type="ECO:0000256" key="5">
    <source>
        <dbReference type="SAM" id="MobiDB-lite"/>
    </source>
</evidence>
<dbReference type="PROSITE" id="PS50847">
    <property type="entry name" value="GRAM_POS_ANCHORING"/>
    <property type="match status" value="1"/>
</dbReference>
<feature type="transmembrane region" description="Helical" evidence="6">
    <location>
        <begin position="358"/>
        <end position="380"/>
    </location>
</feature>
<evidence type="ECO:0000256" key="1">
    <source>
        <dbReference type="ARBA" id="ARBA00022512"/>
    </source>
</evidence>
<dbReference type="InterPro" id="IPR017868">
    <property type="entry name" value="Filamin/ABP280_repeat-like"/>
</dbReference>
<feature type="domain" description="Gram-positive cocci surface proteins LPxTG" evidence="7">
    <location>
        <begin position="351"/>
        <end position="386"/>
    </location>
</feature>
<dbReference type="InterPro" id="IPR006311">
    <property type="entry name" value="TAT_signal"/>
</dbReference>
<dbReference type="PROSITE" id="PS51318">
    <property type="entry name" value="TAT"/>
    <property type="match status" value="1"/>
</dbReference>
<dbReference type="PROSITE" id="PS50194">
    <property type="entry name" value="FILAMIN_REPEAT"/>
    <property type="match status" value="1"/>
</dbReference>
<dbReference type="RefSeq" id="WP_259478260.1">
    <property type="nucleotide sequence ID" value="NZ_BAAAQY010000002.1"/>
</dbReference>
<dbReference type="NCBIfam" id="NF012200">
    <property type="entry name" value="choice_anch_D"/>
    <property type="match status" value="2"/>
</dbReference>
<evidence type="ECO:0000256" key="3">
    <source>
        <dbReference type="ARBA" id="ARBA00022729"/>
    </source>
</evidence>
<keyword evidence="6" id="KW-1133">Transmembrane helix</keyword>
<evidence type="ECO:0000256" key="2">
    <source>
        <dbReference type="ARBA" id="ARBA00022525"/>
    </source>
</evidence>
<accession>A0ABN3DBH7</accession>
<reference evidence="8 9" key="1">
    <citation type="journal article" date="2019" name="Int. J. Syst. Evol. Microbiol.">
        <title>The Global Catalogue of Microorganisms (GCM) 10K type strain sequencing project: providing services to taxonomists for standard genome sequencing and annotation.</title>
        <authorList>
            <consortium name="The Broad Institute Genomics Platform"/>
            <consortium name="The Broad Institute Genome Sequencing Center for Infectious Disease"/>
            <person name="Wu L."/>
            <person name="Ma J."/>
        </authorList>
    </citation>
    <scope>NUCLEOTIDE SEQUENCE [LARGE SCALE GENOMIC DNA]</scope>
    <source>
        <strain evidence="8 9">JCM 16117</strain>
    </source>
</reference>
<dbReference type="Gene3D" id="2.60.40.10">
    <property type="entry name" value="Immunoglobulins"/>
    <property type="match status" value="2"/>
</dbReference>
<proteinExistence type="predicted"/>
<protein>
    <recommendedName>
        <fullName evidence="7">Gram-positive cocci surface proteins LPxTG domain-containing protein</fullName>
    </recommendedName>
</protein>
<evidence type="ECO:0000313" key="8">
    <source>
        <dbReference type="EMBL" id="GAA2226457.1"/>
    </source>
</evidence>
<keyword evidence="2" id="KW-0964">Secreted</keyword>
<dbReference type="EMBL" id="BAAAQY010000002">
    <property type="protein sequence ID" value="GAA2226457.1"/>
    <property type="molecule type" value="Genomic_DNA"/>
</dbReference>